<dbReference type="EMBL" id="JANPWB010000005">
    <property type="protein sequence ID" value="KAJ1184648.1"/>
    <property type="molecule type" value="Genomic_DNA"/>
</dbReference>
<dbReference type="Proteomes" id="UP001066276">
    <property type="component" value="Chromosome 3_1"/>
</dbReference>
<sequence length="152" mass="16343">MAVPPTAREEVRATSLVPPSLLAWIWFCTVRHLGSVNSQCPVLGRIPRVPPLLTPRSVQSCWSARYGADGGGPQCGGAPDVHESAGNLLHSPSGAGRRAHSVQLVSSDVPPRHANQAWAYSQCGRSTSSPDGCLQHQSIFRSPVPWPHRSRQ</sequence>
<evidence type="ECO:0008006" key="3">
    <source>
        <dbReference type="Google" id="ProtNLM"/>
    </source>
</evidence>
<reference evidence="1" key="1">
    <citation type="journal article" date="2022" name="bioRxiv">
        <title>Sequencing and chromosome-scale assembly of the giantPleurodeles waltlgenome.</title>
        <authorList>
            <person name="Brown T."/>
            <person name="Elewa A."/>
            <person name="Iarovenko S."/>
            <person name="Subramanian E."/>
            <person name="Araus A.J."/>
            <person name="Petzold A."/>
            <person name="Susuki M."/>
            <person name="Suzuki K.-i.T."/>
            <person name="Hayashi T."/>
            <person name="Toyoda A."/>
            <person name="Oliveira C."/>
            <person name="Osipova E."/>
            <person name="Leigh N.D."/>
            <person name="Simon A."/>
            <person name="Yun M.H."/>
        </authorList>
    </citation>
    <scope>NUCLEOTIDE SEQUENCE</scope>
    <source>
        <strain evidence="1">20211129_DDA</strain>
        <tissue evidence="1">Liver</tissue>
    </source>
</reference>
<dbReference type="AlphaFoldDB" id="A0AAV7U783"/>
<organism evidence="1 2">
    <name type="scientific">Pleurodeles waltl</name>
    <name type="common">Iberian ribbed newt</name>
    <dbReference type="NCBI Taxonomy" id="8319"/>
    <lineage>
        <taxon>Eukaryota</taxon>
        <taxon>Metazoa</taxon>
        <taxon>Chordata</taxon>
        <taxon>Craniata</taxon>
        <taxon>Vertebrata</taxon>
        <taxon>Euteleostomi</taxon>
        <taxon>Amphibia</taxon>
        <taxon>Batrachia</taxon>
        <taxon>Caudata</taxon>
        <taxon>Salamandroidea</taxon>
        <taxon>Salamandridae</taxon>
        <taxon>Pleurodelinae</taxon>
        <taxon>Pleurodeles</taxon>
    </lineage>
</organism>
<protein>
    <recommendedName>
        <fullName evidence="3">Secreted protein</fullName>
    </recommendedName>
</protein>
<proteinExistence type="predicted"/>
<evidence type="ECO:0000313" key="1">
    <source>
        <dbReference type="EMBL" id="KAJ1184648.1"/>
    </source>
</evidence>
<evidence type="ECO:0000313" key="2">
    <source>
        <dbReference type="Proteomes" id="UP001066276"/>
    </source>
</evidence>
<accession>A0AAV7U783</accession>
<name>A0AAV7U783_PLEWA</name>
<gene>
    <name evidence="1" type="ORF">NDU88_001451</name>
</gene>
<keyword evidence="2" id="KW-1185">Reference proteome</keyword>
<comment type="caution">
    <text evidence="1">The sequence shown here is derived from an EMBL/GenBank/DDBJ whole genome shotgun (WGS) entry which is preliminary data.</text>
</comment>